<evidence type="ECO:0000256" key="4">
    <source>
        <dbReference type="ARBA" id="ARBA00022679"/>
    </source>
</evidence>
<dbReference type="PROSITE" id="PS00108">
    <property type="entry name" value="PROTEIN_KINASE_ST"/>
    <property type="match status" value="1"/>
</dbReference>
<keyword evidence="7 10" id="KW-0067">ATP-binding</keyword>
<keyword evidence="6" id="KW-0418">Kinase</keyword>
<dbReference type="SMART" id="SM00220">
    <property type="entry name" value="S_TKc"/>
    <property type="match status" value="1"/>
</dbReference>
<comment type="catalytic activity">
    <reaction evidence="8">
        <text>L-threonyl-[protein] + ATP = O-phospho-L-threonyl-[protein] + ADP + H(+)</text>
        <dbReference type="Rhea" id="RHEA:46608"/>
        <dbReference type="Rhea" id="RHEA-COMP:11060"/>
        <dbReference type="Rhea" id="RHEA-COMP:11605"/>
        <dbReference type="ChEBI" id="CHEBI:15378"/>
        <dbReference type="ChEBI" id="CHEBI:30013"/>
        <dbReference type="ChEBI" id="CHEBI:30616"/>
        <dbReference type="ChEBI" id="CHEBI:61977"/>
        <dbReference type="ChEBI" id="CHEBI:456216"/>
        <dbReference type="EC" id="2.7.11.1"/>
    </reaction>
</comment>
<evidence type="ECO:0000256" key="5">
    <source>
        <dbReference type="ARBA" id="ARBA00022741"/>
    </source>
</evidence>
<feature type="domain" description="Protein kinase" evidence="12">
    <location>
        <begin position="18"/>
        <end position="454"/>
    </location>
</feature>
<dbReference type="Pfam" id="PF00069">
    <property type="entry name" value="Pkinase"/>
    <property type="match status" value="2"/>
</dbReference>
<dbReference type="PANTHER" id="PTHR43671:SF98">
    <property type="entry name" value="SERINE_THREONINE-PROTEIN KINASE NEK11"/>
    <property type="match status" value="1"/>
</dbReference>
<evidence type="ECO:0000256" key="2">
    <source>
        <dbReference type="ARBA" id="ARBA00012513"/>
    </source>
</evidence>
<proteinExistence type="inferred from homology"/>
<name>G0UB80_TRYVY</name>
<feature type="region of interest" description="Disordered" evidence="11">
    <location>
        <begin position="494"/>
        <end position="531"/>
    </location>
</feature>
<keyword evidence="5 10" id="KW-0547">Nucleotide-binding</keyword>
<dbReference type="PROSITE" id="PS00107">
    <property type="entry name" value="PROTEIN_KINASE_ATP"/>
    <property type="match status" value="1"/>
</dbReference>
<protein>
    <recommendedName>
        <fullName evidence="2">non-specific serine/threonine protein kinase</fullName>
        <ecNumber evidence="2">2.7.11.1</ecNumber>
    </recommendedName>
</protein>
<evidence type="ECO:0000256" key="6">
    <source>
        <dbReference type="ARBA" id="ARBA00022777"/>
    </source>
</evidence>
<dbReference type="PANTHER" id="PTHR43671">
    <property type="entry name" value="SERINE/THREONINE-PROTEIN KINASE NEK"/>
    <property type="match status" value="1"/>
</dbReference>
<evidence type="ECO:0000256" key="7">
    <source>
        <dbReference type="ARBA" id="ARBA00022840"/>
    </source>
</evidence>
<evidence type="ECO:0000256" key="1">
    <source>
        <dbReference type="ARBA" id="ARBA00010886"/>
    </source>
</evidence>
<evidence type="ECO:0000256" key="10">
    <source>
        <dbReference type="PROSITE-ProRule" id="PRU10141"/>
    </source>
</evidence>
<feature type="compositionally biased region" description="Basic and acidic residues" evidence="11">
    <location>
        <begin position="587"/>
        <end position="607"/>
    </location>
</feature>
<sequence>MHAVSLRDGDDNKGFAFEVSKVKLGSGSSGVVLLGRRFQTHELVAVKRLYVRRSIDHSERTQRGSYSHPCLGSGRVTQDNTVMATAQMARSVNGAVENGEVENSSFHSRGSRLECKEWDWDARNVQGNDSDGAAPSFQSLSFVTTPSFMPTAAAGTMRGACEAEILRYLGPHHHIVKFFGDYTGSSGVSFFAMELMDSDLGKEIRAANMSFTDEEVARPLLYSVALAIDHLHKHDVAHRDIKPSNILLKYVNKDSLNDPDKENMAASFNASAEESDWAGVDGDVDGGCYVRRRAGLTFKRPGKCMLGGRGDDVSSQGPFRVRAALGDFSVAHSVKQAETVSGGCGTLLYKSPEQLMGRMQDCLPCDMWALGCTMYELITGFPAFPGTSELQVLNGILARLGSDIANYPSKTHEATLLCDIPPTSAEFIDLLGGLLKLDPAERLRAEEVVEHPFFAALRNGRGGGTDDQEVTFHTRMQCVRQLDATRSTFRAIATPSKRTSVRRSKGTDAPVEPERTEICSSRSGKRRGVGSAYSARSSTSFFYRSTCSQRGLGESINNSFHCVNWGNYMVAGGLSFSPGTARSSKGKTREKENEKRSVFPSPAHDDVFSSARKPNQPWANDHSASFSSLPLPRAPLCYSKGSLHSVAQRDACTNILLNAHRGSEENGLCACKPIGEEKVAMPGGDDDLIKVSRALF</sequence>
<dbReference type="SUPFAM" id="SSF56112">
    <property type="entry name" value="Protein kinase-like (PK-like)"/>
    <property type="match status" value="1"/>
</dbReference>
<evidence type="ECO:0000256" key="11">
    <source>
        <dbReference type="SAM" id="MobiDB-lite"/>
    </source>
</evidence>
<dbReference type="InterPro" id="IPR011009">
    <property type="entry name" value="Kinase-like_dom_sf"/>
</dbReference>
<feature type="binding site" evidence="10">
    <location>
        <position position="47"/>
    </location>
    <ligand>
        <name>ATP</name>
        <dbReference type="ChEBI" id="CHEBI:30616"/>
    </ligand>
</feature>
<evidence type="ECO:0000256" key="3">
    <source>
        <dbReference type="ARBA" id="ARBA00022527"/>
    </source>
</evidence>
<dbReference type="InterPro" id="IPR008271">
    <property type="entry name" value="Ser/Thr_kinase_AS"/>
</dbReference>
<evidence type="ECO:0000256" key="9">
    <source>
        <dbReference type="ARBA" id="ARBA00048679"/>
    </source>
</evidence>
<dbReference type="InterPro" id="IPR017441">
    <property type="entry name" value="Protein_kinase_ATP_BS"/>
</dbReference>
<dbReference type="EMBL" id="HE573027">
    <property type="protein sequence ID" value="CCC53067.1"/>
    <property type="molecule type" value="Genomic_DNA"/>
</dbReference>
<organism evidence="13">
    <name type="scientific">Trypanosoma vivax (strain Y486)</name>
    <dbReference type="NCBI Taxonomy" id="1055687"/>
    <lineage>
        <taxon>Eukaryota</taxon>
        <taxon>Discoba</taxon>
        <taxon>Euglenozoa</taxon>
        <taxon>Kinetoplastea</taxon>
        <taxon>Metakinetoplastina</taxon>
        <taxon>Trypanosomatida</taxon>
        <taxon>Trypanosomatidae</taxon>
        <taxon>Trypanosoma</taxon>
        <taxon>Duttonella</taxon>
    </lineage>
</organism>
<comment type="catalytic activity">
    <reaction evidence="9">
        <text>L-seryl-[protein] + ATP = O-phospho-L-seryl-[protein] + ADP + H(+)</text>
        <dbReference type="Rhea" id="RHEA:17989"/>
        <dbReference type="Rhea" id="RHEA-COMP:9863"/>
        <dbReference type="Rhea" id="RHEA-COMP:11604"/>
        <dbReference type="ChEBI" id="CHEBI:15378"/>
        <dbReference type="ChEBI" id="CHEBI:29999"/>
        <dbReference type="ChEBI" id="CHEBI:30616"/>
        <dbReference type="ChEBI" id="CHEBI:83421"/>
        <dbReference type="ChEBI" id="CHEBI:456216"/>
        <dbReference type="EC" id="2.7.11.1"/>
    </reaction>
</comment>
<dbReference type="AlphaFoldDB" id="G0UB80"/>
<evidence type="ECO:0000313" key="13">
    <source>
        <dbReference type="EMBL" id="CCC53067.1"/>
    </source>
</evidence>
<keyword evidence="4 13" id="KW-0808">Transferase</keyword>
<reference evidence="13" key="1">
    <citation type="journal article" date="2012" name="Proc. Natl. Acad. Sci. U.S.A.">
        <title>Antigenic diversity is generated by distinct evolutionary mechanisms in African trypanosome species.</title>
        <authorList>
            <person name="Jackson A.P."/>
            <person name="Berry A."/>
            <person name="Aslett M."/>
            <person name="Allison H.C."/>
            <person name="Burton P."/>
            <person name="Vavrova-Anderson J."/>
            <person name="Brown R."/>
            <person name="Browne H."/>
            <person name="Corton N."/>
            <person name="Hauser H."/>
            <person name="Gamble J."/>
            <person name="Gilderthorp R."/>
            <person name="Marcello L."/>
            <person name="McQuillan J."/>
            <person name="Otto T.D."/>
            <person name="Quail M.A."/>
            <person name="Sanders M.J."/>
            <person name="van Tonder A."/>
            <person name="Ginger M.L."/>
            <person name="Field M.C."/>
            <person name="Barry J.D."/>
            <person name="Hertz-Fowler C."/>
            <person name="Berriman M."/>
        </authorList>
    </citation>
    <scope>NUCLEOTIDE SEQUENCE</scope>
    <source>
        <strain evidence="13">Y486</strain>
    </source>
</reference>
<gene>
    <name evidence="13" type="ORF">TVY486_1105510</name>
</gene>
<dbReference type="GO" id="GO:0004674">
    <property type="term" value="F:protein serine/threonine kinase activity"/>
    <property type="evidence" value="ECO:0007669"/>
    <property type="project" value="UniProtKB-KW"/>
</dbReference>
<dbReference type="InterPro" id="IPR050660">
    <property type="entry name" value="NEK_Ser/Thr_kinase"/>
</dbReference>
<dbReference type="PROSITE" id="PS50011">
    <property type="entry name" value="PROTEIN_KINASE_DOM"/>
    <property type="match status" value="1"/>
</dbReference>
<evidence type="ECO:0000256" key="8">
    <source>
        <dbReference type="ARBA" id="ARBA00047899"/>
    </source>
</evidence>
<dbReference type="GO" id="GO:0005524">
    <property type="term" value="F:ATP binding"/>
    <property type="evidence" value="ECO:0007669"/>
    <property type="project" value="UniProtKB-UniRule"/>
</dbReference>
<dbReference type="EC" id="2.7.11.1" evidence="2"/>
<dbReference type="InterPro" id="IPR000719">
    <property type="entry name" value="Prot_kinase_dom"/>
</dbReference>
<comment type="similarity">
    <text evidence="1">Belongs to the protein kinase superfamily. NEK Ser/Thr protein kinase family. NIMA subfamily.</text>
</comment>
<dbReference type="VEuPathDB" id="TriTrypDB:TvY486_1105510"/>
<dbReference type="OMA" id="PERTEIC"/>
<accession>G0UB80</accession>
<evidence type="ECO:0000259" key="12">
    <source>
        <dbReference type="PROSITE" id="PS50011"/>
    </source>
</evidence>
<feature type="region of interest" description="Disordered" evidence="11">
    <location>
        <begin position="577"/>
        <end position="624"/>
    </location>
</feature>
<keyword evidence="3" id="KW-0723">Serine/threonine-protein kinase</keyword>
<dbReference type="Gene3D" id="1.10.510.10">
    <property type="entry name" value="Transferase(Phosphotransferase) domain 1"/>
    <property type="match status" value="1"/>
</dbReference>